<gene>
    <name evidence="1" type="ORF">M0R45_037453</name>
</gene>
<evidence type="ECO:0000313" key="1">
    <source>
        <dbReference type="EMBL" id="KAK9913643.1"/>
    </source>
</evidence>
<comment type="caution">
    <text evidence="1">The sequence shown here is derived from an EMBL/GenBank/DDBJ whole genome shotgun (WGS) entry which is preliminary data.</text>
</comment>
<protein>
    <submittedName>
        <fullName evidence="1">Uncharacterized protein</fullName>
    </submittedName>
</protein>
<evidence type="ECO:0000313" key="2">
    <source>
        <dbReference type="Proteomes" id="UP001457282"/>
    </source>
</evidence>
<sequence length="87" mass="9535">MPPLTTLEKPTPQNLPTPPAKHCPAVKPCPPVHHLFTAALATKAPSLFCPHDAAALPVLHSLRRRFLTATPRAGCCKEKKELQQRDK</sequence>
<keyword evidence="2" id="KW-1185">Reference proteome</keyword>
<name>A0AAW1W460_RUBAR</name>
<dbReference type="AlphaFoldDB" id="A0AAW1W460"/>
<organism evidence="1 2">
    <name type="scientific">Rubus argutus</name>
    <name type="common">Southern blackberry</name>
    <dbReference type="NCBI Taxonomy" id="59490"/>
    <lineage>
        <taxon>Eukaryota</taxon>
        <taxon>Viridiplantae</taxon>
        <taxon>Streptophyta</taxon>
        <taxon>Embryophyta</taxon>
        <taxon>Tracheophyta</taxon>
        <taxon>Spermatophyta</taxon>
        <taxon>Magnoliopsida</taxon>
        <taxon>eudicotyledons</taxon>
        <taxon>Gunneridae</taxon>
        <taxon>Pentapetalae</taxon>
        <taxon>rosids</taxon>
        <taxon>fabids</taxon>
        <taxon>Rosales</taxon>
        <taxon>Rosaceae</taxon>
        <taxon>Rosoideae</taxon>
        <taxon>Rosoideae incertae sedis</taxon>
        <taxon>Rubus</taxon>
    </lineage>
</organism>
<reference evidence="1 2" key="1">
    <citation type="journal article" date="2023" name="G3 (Bethesda)">
        <title>A chromosome-length genome assembly and annotation of blackberry (Rubus argutus, cv. 'Hillquist').</title>
        <authorList>
            <person name="Bruna T."/>
            <person name="Aryal R."/>
            <person name="Dudchenko O."/>
            <person name="Sargent D.J."/>
            <person name="Mead D."/>
            <person name="Buti M."/>
            <person name="Cavallini A."/>
            <person name="Hytonen T."/>
            <person name="Andres J."/>
            <person name="Pham M."/>
            <person name="Weisz D."/>
            <person name="Mascagni F."/>
            <person name="Usai G."/>
            <person name="Natali L."/>
            <person name="Bassil N."/>
            <person name="Fernandez G.E."/>
            <person name="Lomsadze A."/>
            <person name="Armour M."/>
            <person name="Olukolu B."/>
            <person name="Poorten T."/>
            <person name="Britton C."/>
            <person name="Davik J."/>
            <person name="Ashrafi H."/>
            <person name="Aiden E.L."/>
            <person name="Borodovsky M."/>
            <person name="Worthington M."/>
        </authorList>
    </citation>
    <scope>NUCLEOTIDE SEQUENCE [LARGE SCALE GENOMIC DNA]</scope>
    <source>
        <strain evidence="1">PI 553951</strain>
    </source>
</reference>
<accession>A0AAW1W460</accession>
<proteinExistence type="predicted"/>
<dbReference type="Proteomes" id="UP001457282">
    <property type="component" value="Unassembled WGS sequence"/>
</dbReference>
<dbReference type="EMBL" id="JBEDUW010000007">
    <property type="protein sequence ID" value="KAK9913643.1"/>
    <property type="molecule type" value="Genomic_DNA"/>
</dbReference>